<dbReference type="AlphaFoldDB" id="E6U142"/>
<dbReference type="SUPFAM" id="SSF53335">
    <property type="entry name" value="S-adenosyl-L-methionine-dependent methyltransferases"/>
    <property type="match status" value="1"/>
</dbReference>
<name>E6U142_EVAC2</name>
<dbReference type="InterPro" id="IPR029063">
    <property type="entry name" value="SAM-dependent_MTases_sf"/>
</dbReference>
<dbReference type="Pfam" id="PF21106">
    <property type="entry name" value="YtxK_like"/>
    <property type="match status" value="1"/>
</dbReference>
<dbReference type="Pfam" id="PF02384">
    <property type="entry name" value="N6_Mtase"/>
    <property type="match status" value="1"/>
</dbReference>
<dbReference type="Proteomes" id="UP000001401">
    <property type="component" value="Chromosome"/>
</dbReference>
<organism evidence="3 4">
    <name type="scientific">Evansella cellulosilytica (strain ATCC 21833 / DSM 2522 / FERM P-1141 / JCM 9156 / N-4)</name>
    <name type="common">Bacillus cellulosilyticus</name>
    <dbReference type="NCBI Taxonomy" id="649639"/>
    <lineage>
        <taxon>Bacteria</taxon>
        <taxon>Bacillati</taxon>
        <taxon>Bacillota</taxon>
        <taxon>Bacilli</taxon>
        <taxon>Bacillales</taxon>
        <taxon>Bacillaceae</taxon>
        <taxon>Evansella</taxon>
    </lineage>
</organism>
<dbReference type="InterPro" id="IPR016843">
    <property type="entry name" value="S-AdoMet-dep_Ade-MeTrfase_prd"/>
</dbReference>
<dbReference type="Gene3D" id="1.10.150.470">
    <property type="match status" value="1"/>
</dbReference>
<dbReference type="HOGENOM" id="CLU_073534_0_0_9"/>
<gene>
    <name evidence="3" type="ordered locus">Bcell_3246</name>
</gene>
<dbReference type="GO" id="GO:0008170">
    <property type="term" value="F:N-methyltransferase activity"/>
    <property type="evidence" value="ECO:0007669"/>
    <property type="project" value="InterPro"/>
</dbReference>
<protein>
    <submittedName>
        <fullName evidence="3">Uncharacterized protein</fullName>
    </submittedName>
</protein>
<sequence>MTTTIVEELYTVLDNGSQILQDALNIPYIEAISEMGEVIFHQEVTHNIKEESKQLVLDELKKITDYEAITNEEYRRAIQLAVLKGMKEATQPHHAMTPDAVSLFIGYLVNKILGYDKKGETAIILDQAVGSGNLLTAIMNQTEKSHGIGVEVDETLLKIAYTNANLQKHSVDLFHQDSVATPTVKNVDIIASDLPIGFYPNDDIAKDFVLKSDEGHSFVHHLIIEQGFSHVKEGGFLVFLVPNFLFESQEAKKLHDFIKKEGVIYSFLQLPKSMFKNGQWGKSILILRKKKQGIKIPKEALLVELPSFSNNSALTDMMNRISKWFDSYL</sequence>
<feature type="domain" description="DNA methylase adenine-specific" evidence="1">
    <location>
        <begin position="96"/>
        <end position="301"/>
    </location>
</feature>
<feature type="domain" description="YtxK-like N-terminal helical" evidence="2">
    <location>
        <begin position="7"/>
        <end position="86"/>
    </location>
</feature>
<reference evidence="3" key="1">
    <citation type="submission" date="2010-12" db="EMBL/GenBank/DDBJ databases">
        <title>Complete sequence of Bacillus cellulosilyticus DSM 2522.</title>
        <authorList>
            <consortium name="US DOE Joint Genome Institute"/>
            <person name="Lucas S."/>
            <person name="Copeland A."/>
            <person name="Lapidus A."/>
            <person name="Cheng J.-F."/>
            <person name="Bruce D."/>
            <person name="Goodwin L."/>
            <person name="Pitluck S."/>
            <person name="Chertkov O."/>
            <person name="Detter J.C."/>
            <person name="Han C."/>
            <person name="Tapia R."/>
            <person name="Land M."/>
            <person name="Hauser L."/>
            <person name="Jeffries C."/>
            <person name="Kyrpides N."/>
            <person name="Ivanova N."/>
            <person name="Mikhailova N."/>
            <person name="Brumm P."/>
            <person name="Mead D."/>
            <person name="Woyke T."/>
        </authorList>
    </citation>
    <scope>NUCLEOTIDE SEQUENCE [LARGE SCALE GENOMIC DNA]</scope>
    <source>
        <strain evidence="3">DSM 2522</strain>
    </source>
</reference>
<dbReference type="PANTHER" id="PTHR41313:SF1">
    <property type="entry name" value="DNA METHYLASE ADENINE-SPECIFIC DOMAIN-CONTAINING PROTEIN"/>
    <property type="match status" value="1"/>
</dbReference>
<dbReference type="InterPro" id="IPR003356">
    <property type="entry name" value="DNA_methylase_A-5"/>
</dbReference>
<dbReference type="eggNOG" id="COG0827">
    <property type="taxonomic scope" value="Bacteria"/>
</dbReference>
<dbReference type="InterPro" id="IPR052933">
    <property type="entry name" value="DNA_Protect_Modify"/>
</dbReference>
<evidence type="ECO:0000259" key="2">
    <source>
        <dbReference type="Pfam" id="PF21106"/>
    </source>
</evidence>
<proteinExistence type="predicted"/>
<evidence type="ECO:0000313" key="4">
    <source>
        <dbReference type="Proteomes" id="UP000001401"/>
    </source>
</evidence>
<keyword evidence="4" id="KW-1185">Reference proteome</keyword>
<dbReference type="Gene3D" id="3.40.50.150">
    <property type="entry name" value="Vaccinia Virus protein VP39"/>
    <property type="match status" value="1"/>
</dbReference>
<dbReference type="GO" id="GO:0003677">
    <property type="term" value="F:DNA binding"/>
    <property type="evidence" value="ECO:0007669"/>
    <property type="project" value="InterPro"/>
</dbReference>
<evidence type="ECO:0000259" key="1">
    <source>
        <dbReference type="Pfam" id="PF02384"/>
    </source>
</evidence>
<dbReference type="RefSeq" id="WP_013489819.1">
    <property type="nucleotide sequence ID" value="NC_014829.1"/>
</dbReference>
<dbReference type="PIRSF" id="PIRSF026567">
    <property type="entry name" value="Adenine_mtase_bact_prd"/>
    <property type="match status" value="1"/>
</dbReference>
<dbReference type="PANTHER" id="PTHR41313">
    <property type="entry name" value="ADENINE-SPECIFIC METHYLTRANSFERASE"/>
    <property type="match status" value="1"/>
</dbReference>
<dbReference type="KEGG" id="bco:Bcell_3246"/>
<accession>E6U142</accession>
<evidence type="ECO:0000313" key="3">
    <source>
        <dbReference type="EMBL" id="ADU31488.1"/>
    </source>
</evidence>
<dbReference type="OrthoDB" id="9788159at2"/>
<dbReference type="EMBL" id="CP002394">
    <property type="protein sequence ID" value="ADU31488.1"/>
    <property type="molecule type" value="Genomic_DNA"/>
</dbReference>
<dbReference type="STRING" id="649639.Bcell_3246"/>
<dbReference type="InterPro" id="IPR048375">
    <property type="entry name" value="YtxK-like_N"/>
</dbReference>
<dbReference type="CDD" id="cd02440">
    <property type="entry name" value="AdoMet_MTases"/>
    <property type="match status" value="1"/>
</dbReference>